<dbReference type="Proteomes" id="UP001552594">
    <property type="component" value="Unassembled WGS sequence"/>
</dbReference>
<dbReference type="RefSeq" id="WP_241561304.1">
    <property type="nucleotide sequence ID" value="NZ_JBFAUK010000010.1"/>
</dbReference>
<comment type="caution">
    <text evidence="1">The sequence shown here is derived from an EMBL/GenBank/DDBJ whole genome shotgun (WGS) entry which is preliminary data.</text>
</comment>
<protein>
    <submittedName>
        <fullName evidence="1">Uncharacterized protein</fullName>
    </submittedName>
</protein>
<gene>
    <name evidence="1" type="ORF">AB0L16_15785</name>
</gene>
<evidence type="ECO:0000313" key="2">
    <source>
        <dbReference type="Proteomes" id="UP001552594"/>
    </source>
</evidence>
<keyword evidence="2" id="KW-1185">Reference proteome</keyword>
<evidence type="ECO:0000313" key="1">
    <source>
        <dbReference type="EMBL" id="MEV5507918.1"/>
    </source>
</evidence>
<name>A0ABV3JYY6_STRON</name>
<reference evidence="1 2" key="1">
    <citation type="submission" date="2024-06" db="EMBL/GenBank/DDBJ databases">
        <title>The Natural Products Discovery Center: Release of the First 8490 Sequenced Strains for Exploring Actinobacteria Biosynthetic Diversity.</title>
        <authorList>
            <person name="Kalkreuter E."/>
            <person name="Kautsar S.A."/>
            <person name="Yang D."/>
            <person name="Bader C.D."/>
            <person name="Teijaro C.N."/>
            <person name="Fluegel L."/>
            <person name="Davis C.M."/>
            <person name="Simpson J.R."/>
            <person name="Lauterbach L."/>
            <person name="Steele A.D."/>
            <person name="Gui C."/>
            <person name="Meng S."/>
            <person name="Li G."/>
            <person name="Viehrig K."/>
            <person name="Ye F."/>
            <person name="Su P."/>
            <person name="Kiefer A.F."/>
            <person name="Nichols A."/>
            <person name="Cepeda A.J."/>
            <person name="Yan W."/>
            <person name="Fan B."/>
            <person name="Jiang Y."/>
            <person name="Adhikari A."/>
            <person name="Zheng C.-J."/>
            <person name="Schuster L."/>
            <person name="Cowan T.M."/>
            <person name="Smanski M.J."/>
            <person name="Chevrette M.G."/>
            <person name="De Carvalho L.P.S."/>
            <person name="Shen B."/>
        </authorList>
    </citation>
    <scope>NUCLEOTIDE SEQUENCE [LARGE SCALE GENOMIC DNA]</scope>
    <source>
        <strain evidence="1 2">NPDC052347</strain>
    </source>
</reference>
<sequence length="57" mass="6026">MDDLIGTQTPTRRIADPAEAVGLLERALPADELPAGTFLTGHAGRFMTAAAHRMPVP</sequence>
<organism evidence="1 2">
    <name type="scientific">Streptomyces orinoci</name>
    <name type="common">Streptoverticillium orinoci</name>
    <dbReference type="NCBI Taxonomy" id="67339"/>
    <lineage>
        <taxon>Bacteria</taxon>
        <taxon>Bacillati</taxon>
        <taxon>Actinomycetota</taxon>
        <taxon>Actinomycetes</taxon>
        <taxon>Kitasatosporales</taxon>
        <taxon>Streptomycetaceae</taxon>
        <taxon>Streptomyces</taxon>
    </lineage>
</organism>
<proteinExistence type="predicted"/>
<accession>A0ABV3JYY6</accession>
<dbReference type="EMBL" id="JBFAUK010000010">
    <property type="protein sequence ID" value="MEV5507918.1"/>
    <property type="molecule type" value="Genomic_DNA"/>
</dbReference>